<dbReference type="AlphaFoldDB" id="A0AAJ5C0B1"/>
<dbReference type="GO" id="GO:0016691">
    <property type="term" value="F:chloride peroxidase activity"/>
    <property type="evidence" value="ECO:0007669"/>
    <property type="project" value="UniProtKB-EC"/>
</dbReference>
<dbReference type="EC" id="1.11.1.10" evidence="2"/>
<dbReference type="InterPro" id="IPR029058">
    <property type="entry name" value="AB_hydrolase_fold"/>
</dbReference>
<reference evidence="2 3" key="1">
    <citation type="submission" date="2017-06" db="EMBL/GenBank/DDBJ databases">
        <authorList>
            <consortium name="Pathogen Informatics"/>
        </authorList>
    </citation>
    <scope>NUCLEOTIDE SEQUENCE [LARGE SCALE GENOMIC DNA]</scope>
    <source>
        <strain evidence="2 3">NCTC12149</strain>
    </source>
</reference>
<protein>
    <submittedName>
        <fullName evidence="2">Non-heme chloroperoxidase</fullName>
        <ecNumber evidence="2">1.11.1.10</ecNumber>
    </submittedName>
</protein>
<dbReference type="GO" id="GO:0017171">
    <property type="term" value="F:serine hydrolase activity"/>
    <property type="evidence" value="ECO:0007669"/>
    <property type="project" value="TreeGrafter"/>
</dbReference>
<keyword evidence="2" id="KW-0560">Oxidoreductase</keyword>
<dbReference type="RefSeq" id="WP_093096447.1">
    <property type="nucleotide sequence ID" value="NZ_FNGK01000001.1"/>
</dbReference>
<dbReference type="Proteomes" id="UP000215355">
    <property type="component" value="Chromosome 1"/>
</dbReference>
<gene>
    <name evidence="2" type="primary">cpo</name>
    <name evidence="2" type="ORF">SAMEA4412673_02108</name>
</gene>
<evidence type="ECO:0000259" key="1">
    <source>
        <dbReference type="Pfam" id="PF00561"/>
    </source>
</evidence>
<dbReference type="SUPFAM" id="SSF53474">
    <property type="entry name" value="alpha/beta-Hydrolases"/>
    <property type="match status" value="1"/>
</dbReference>
<dbReference type="Gene3D" id="3.40.50.1820">
    <property type="entry name" value="alpha/beta hydrolase"/>
    <property type="match status" value="1"/>
</dbReference>
<feature type="domain" description="AB hydrolase-1" evidence="1">
    <location>
        <begin position="26"/>
        <end position="124"/>
    </location>
</feature>
<evidence type="ECO:0000313" key="2">
    <source>
        <dbReference type="EMBL" id="SNV50594.1"/>
    </source>
</evidence>
<dbReference type="EMBL" id="LT906468">
    <property type="protein sequence ID" value="SNV50594.1"/>
    <property type="molecule type" value="Genomic_DNA"/>
</dbReference>
<proteinExistence type="predicted"/>
<keyword evidence="2" id="KW-0575">Peroxidase</keyword>
<dbReference type="KEGG" id="smiz:4412673_02108"/>
<name>A0AAJ5C0B1_9SPHI</name>
<organism evidence="2 3">
    <name type="scientific">Sphingobacterium mizutaii</name>
    <dbReference type="NCBI Taxonomy" id="1010"/>
    <lineage>
        <taxon>Bacteria</taxon>
        <taxon>Pseudomonadati</taxon>
        <taxon>Bacteroidota</taxon>
        <taxon>Sphingobacteriia</taxon>
        <taxon>Sphingobacteriales</taxon>
        <taxon>Sphingobacteriaceae</taxon>
        <taxon>Sphingobacterium</taxon>
    </lineage>
</organism>
<evidence type="ECO:0000313" key="3">
    <source>
        <dbReference type="Proteomes" id="UP000215355"/>
    </source>
</evidence>
<dbReference type="PANTHER" id="PTHR46331">
    <property type="entry name" value="VALACYCLOVIR HYDROLASE"/>
    <property type="match status" value="1"/>
</dbReference>
<dbReference type="PANTHER" id="PTHR46331:SF2">
    <property type="entry name" value="VALACYCLOVIR HYDROLASE"/>
    <property type="match status" value="1"/>
</dbReference>
<dbReference type="InterPro" id="IPR000073">
    <property type="entry name" value="AB_hydrolase_1"/>
</dbReference>
<dbReference type="Pfam" id="PF00561">
    <property type="entry name" value="Abhydrolase_1"/>
    <property type="match status" value="1"/>
</dbReference>
<accession>A0AAJ5C0B1</accession>
<sequence length="257" mass="28177">MQPSISNSTLINGIHIYYEIYGSGFPLIMLHGGGSTIQSSFERIIPILANNHQIIAIESQAHGRTTDRNSPSSFSQDAEDVAQLMEHLKINKADILGFSNGATTALQLAINHPEIVNKLILGSPLAKRSGVADGFWEFMKNASLKNMPPQLKEAFLKVNPSEEGLLKMHDKDAARMLAFKDISDQELSSILAPSLIILAEQDVILQAHGMELNKLIPNSELAIVPGVHGEYFGEITTIGPDFKVENLQVPLIEKFLQ</sequence>